<sequence>MGQQEQLRGLIDNSYPYIVEIADCGDIEVLMLMKTKVFDFDEDEGVDEDEDEGDEDKDEAMVVGEGFLVASDEDE</sequence>
<proteinExistence type="predicted"/>
<organism evidence="1 2">
    <name type="scientific">Tagetes erecta</name>
    <name type="common">African marigold</name>
    <dbReference type="NCBI Taxonomy" id="13708"/>
    <lineage>
        <taxon>Eukaryota</taxon>
        <taxon>Viridiplantae</taxon>
        <taxon>Streptophyta</taxon>
        <taxon>Embryophyta</taxon>
        <taxon>Tracheophyta</taxon>
        <taxon>Spermatophyta</taxon>
        <taxon>Magnoliopsida</taxon>
        <taxon>eudicotyledons</taxon>
        <taxon>Gunneridae</taxon>
        <taxon>Pentapetalae</taxon>
        <taxon>asterids</taxon>
        <taxon>campanulids</taxon>
        <taxon>Asterales</taxon>
        <taxon>Asteraceae</taxon>
        <taxon>Asteroideae</taxon>
        <taxon>Heliantheae alliance</taxon>
        <taxon>Tageteae</taxon>
        <taxon>Tagetes</taxon>
    </lineage>
</organism>
<evidence type="ECO:0000313" key="2">
    <source>
        <dbReference type="Proteomes" id="UP001229421"/>
    </source>
</evidence>
<comment type="caution">
    <text evidence="1">The sequence shown here is derived from an EMBL/GenBank/DDBJ whole genome shotgun (WGS) entry which is preliminary data.</text>
</comment>
<reference evidence="1" key="1">
    <citation type="journal article" date="2023" name="bioRxiv">
        <title>Improved chromosome-level genome assembly for marigold (Tagetes erecta).</title>
        <authorList>
            <person name="Jiang F."/>
            <person name="Yuan L."/>
            <person name="Wang S."/>
            <person name="Wang H."/>
            <person name="Xu D."/>
            <person name="Wang A."/>
            <person name="Fan W."/>
        </authorList>
    </citation>
    <scope>NUCLEOTIDE SEQUENCE</scope>
    <source>
        <strain evidence="1">WSJ</strain>
        <tissue evidence="1">Leaf</tissue>
    </source>
</reference>
<evidence type="ECO:0000313" key="1">
    <source>
        <dbReference type="EMBL" id="KAK1441483.1"/>
    </source>
</evidence>
<protein>
    <submittedName>
        <fullName evidence="1">Uncharacterized protein</fullName>
    </submittedName>
</protein>
<dbReference type="EMBL" id="JAUHHV010000001">
    <property type="protein sequence ID" value="KAK1441483.1"/>
    <property type="molecule type" value="Genomic_DNA"/>
</dbReference>
<accession>A0AAD8PC13</accession>
<dbReference type="Proteomes" id="UP001229421">
    <property type="component" value="Unassembled WGS sequence"/>
</dbReference>
<keyword evidence="2" id="KW-1185">Reference proteome</keyword>
<dbReference type="AlphaFoldDB" id="A0AAD8PC13"/>
<gene>
    <name evidence="1" type="ORF">QVD17_07406</name>
</gene>
<name>A0AAD8PC13_TARER</name>